<evidence type="ECO:0000313" key="4">
    <source>
        <dbReference type="Proteomes" id="UP000193380"/>
    </source>
</evidence>
<feature type="transmembrane region" description="Helical" evidence="1">
    <location>
        <begin position="102"/>
        <end position="127"/>
    </location>
</feature>
<dbReference type="RefSeq" id="XP_036812748.1">
    <property type="nucleotide sequence ID" value="XM_036956853.1"/>
</dbReference>
<keyword evidence="1" id="KW-0472">Membrane</keyword>
<dbReference type="Ensembl" id="ENSOMYT00000026267.2">
    <property type="protein sequence ID" value="ENSOMYP00000023987.1"/>
    <property type="gene ID" value="ENSOMYG00000011418.2"/>
</dbReference>
<reference evidence="3 5" key="3">
    <citation type="submission" date="2020-07" db="EMBL/GenBank/DDBJ databases">
        <title>A long reads based de novo assembly of the rainbow trout Arlee double haploid line genome.</title>
        <authorList>
            <person name="Gao G."/>
            <person name="Palti Y."/>
        </authorList>
    </citation>
    <scope>NUCLEOTIDE SEQUENCE [LARGE SCALE GENOMIC DNA]</scope>
</reference>
<keyword evidence="5" id="KW-1185">Reference proteome</keyword>
<dbReference type="InterPro" id="IPR019396">
    <property type="entry name" value="TM_Fragile-X-F-assoc"/>
</dbReference>
<evidence type="ECO:0000256" key="1">
    <source>
        <dbReference type="SAM" id="Phobius"/>
    </source>
</evidence>
<protein>
    <submittedName>
        <fullName evidence="3">Transmembrane protein 60</fullName>
    </submittedName>
</protein>
<dbReference type="Pfam" id="PF10269">
    <property type="entry name" value="Tmemb_185A"/>
    <property type="match status" value="1"/>
</dbReference>
<dbReference type="OrthoDB" id="10258440at2759"/>
<accession>A0A060YLI2</accession>
<dbReference type="Proteomes" id="UP000193380">
    <property type="component" value="Unassembled WGS sequence"/>
</dbReference>
<dbReference type="AlphaFoldDB" id="A0A060YLI2"/>
<feature type="transmembrane region" description="Helical" evidence="1">
    <location>
        <begin position="76"/>
        <end position="96"/>
    </location>
</feature>
<dbReference type="PaxDb" id="8022-A0A060YLI2"/>
<dbReference type="Proteomes" id="UP000694395">
    <property type="component" value="Chromosome 15"/>
</dbReference>
<feature type="transmembrane region" description="Helical" evidence="1">
    <location>
        <begin position="7"/>
        <end position="25"/>
    </location>
</feature>
<keyword evidence="1" id="KW-1133">Transmembrane helix</keyword>
<name>A0A060YLI2_ONCMY</name>
<proteinExistence type="predicted"/>
<dbReference type="STRING" id="8022.A0A060YLI2"/>
<dbReference type="PANTHER" id="PTHR13568">
    <property type="entry name" value="FAM11A, B PROTEIN"/>
    <property type="match status" value="1"/>
</dbReference>
<sequence length="133" mass="15441">MSLAQRVLLTWIFTLAFLIMLVLKLDGKVHWNWFLTFLPVWIFDGILLLMLLVKMVARCKAGHDPRNGSQDLKKKAWYLASMLLKLGFCLTLCARLEKLTHIKLTFVCIPLWCMLLGAMVELGYNIFPERREA</sequence>
<dbReference type="GeneTree" id="ENSGT00390000007283"/>
<reference evidence="3" key="4">
    <citation type="submission" date="2025-05" db="UniProtKB">
        <authorList>
            <consortium name="Ensembl"/>
        </authorList>
    </citation>
    <scope>IDENTIFICATION</scope>
</reference>
<feature type="transmembrane region" description="Helical" evidence="1">
    <location>
        <begin position="31"/>
        <end position="56"/>
    </location>
</feature>
<dbReference type="Proteomes" id="UP000694395">
    <property type="component" value="Chromosome 21"/>
</dbReference>
<keyword evidence="1" id="KW-0812">Transmembrane</keyword>
<dbReference type="GeneID" id="118942874"/>
<evidence type="ECO:0000313" key="2">
    <source>
        <dbReference type="EMBL" id="CDQ90284.1"/>
    </source>
</evidence>
<reference evidence="2" key="2">
    <citation type="submission" date="2014-03" db="EMBL/GenBank/DDBJ databases">
        <authorList>
            <person name="Genoscope - CEA"/>
        </authorList>
    </citation>
    <scope>NUCLEOTIDE SEQUENCE</scope>
</reference>
<reference evidence="2" key="1">
    <citation type="journal article" date="2014" name="Nat. Commun.">
        <title>The rainbow trout genome provides novel insights into evolution after whole-genome duplication in vertebrates.</title>
        <authorList>
            <person name="Berthelot C."/>
            <person name="Brunet F."/>
            <person name="Chalopin D."/>
            <person name="Juanchich A."/>
            <person name="Bernard M."/>
            <person name="Noel B."/>
            <person name="Bento P."/>
            <person name="Da Silva C."/>
            <person name="Labadie K."/>
            <person name="Alberti A."/>
            <person name="Aury J.M."/>
            <person name="Louis A."/>
            <person name="Dehais P."/>
            <person name="Bardou P."/>
            <person name="Montfort J."/>
            <person name="Klopp C."/>
            <person name="Cabau C."/>
            <person name="Gaspin C."/>
            <person name="Thorgaard G.H."/>
            <person name="Boussaha M."/>
            <person name="Quillet E."/>
            <person name="Guyomard R."/>
            <person name="Galiana D."/>
            <person name="Bobe J."/>
            <person name="Volff J.N."/>
            <person name="Genet C."/>
            <person name="Wincker P."/>
            <person name="Jaillon O."/>
            <person name="Roest Crollius H."/>
            <person name="Guiguen Y."/>
        </authorList>
    </citation>
    <scope>NUCLEOTIDE SEQUENCE [LARGE SCALE GENOMIC DNA]</scope>
</reference>
<dbReference type="EMBL" id="FR910364">
    <property type="protein sequence ID" value="CDQ90284.1"/>
    <property type="molecule type" value="Genomic_DNA"/>
</dbReference>
<evidence type="ECO:0000313" key="3">
    <source>
        <dbReference type="Ensembl" id="ENSOMYP00000023987.1"/>
    </source>
</evidence>
<gene>
    <name evidence="3" type="primary">LOC118942874</name>
    <name evidence="2" type="ORF">GSONMT00022335001</name>
</gene>
<dbReference type="Ensembl" id="ENSOMYT00000093308.2">
    <property type="protein sequence ID" value="ENSOMYP00000085599.1"/>
    <property type="gene ID" value="ENSOMYG00000039644.2"/>
</dbReference>
<dbReference type="PANTHER" id="PTHR13568:SF4">
    <property type="entry name" value="TRANSMEMBRANE PROTEIN 60"/>
    <property type="match status" value="1"/>
</dbReference>
<evidence type="ECO:0000313" key="5">
    <source>
        <dbReference type="Proteomes" id="UP000694395"/>
    </source>
</evidence>
<organism evidence="2 4">
    <name type="scientific">Oncorhynchus mykiss</name>
    <name type="common">Rainbow trout</name>
    <name type="synonym">Salmo gairdneri</name>
    <dbReference type="NCBI Taxonomy" id="8022"/>
    <lineage>
        <taxon>Eukaryota</taxon>
        <taxon>Metazoa</taxon>
        <taxon>Chordata</taxon>
        <taxon>Craniata</taxon>
        <taxon>Vertebrata</taxon>
        <taxon>Euteleostomi</taxon>
        <taxon>Actinopterygii</taxon>
        <taxon>Neopterygii</taxon>
        <taxon>Teleostei</taxon>
        <taxon>Protacanthopterygii</taxon>
        <taxon>Salmoniformes</taxon>
        <taxon>Salmonidae</taxon>
        <taxon>Salmoninae</taxon>
        <taxon>Oncorhynchus</taxon>
    </lineage>
</organism>